<evidence type="ECO:0000259" key="5">
    <source>
        <dbReference type="SMART" id="SM00485"/>
    </source>
</evidence>
<keyword evidence="2" id="KW-0378">Hydrolase</keyword>
<feature type="region of interest" description="Disordered" evidence="3">
    <location>
        <begin position="543"/>
        <end position="577"/>
    </location>
</feature>
<reference evidence="6 7" key="1">
    <citation type="journal article" date="2024" name="IMA Fungus">
        <title>IMA Genome - F19 : A genome assembly and annotation guide to empower mycologists, including annotated draft genome sequences of Ceratocystis pirilliformis, Diaporthe australafricana, Fusarium ophioides, Paecilomyces lecythidis, and Sporothrix stenoceras.</title>
        <authorList>
            <person name="Aylward J."/>
            <person name="Wilson A.M."/>
            <person name="Visagie C.M."/>
            <person name="Spraker J."/>
            <person name="Barnes I."/>
            <person name="Buitendag C."/>
            <person name="Ceriani C."/>
            <person name="Del Mar Angel L."/>
            <person name="du Plessis D."/>
            <person name="Fuchs T."/>
            <person name="Gasser K."/>
            <person name="Kramer D."/>
            <person name="Li W."/>
            <person name="Munsamy K."/>
            <person name="Piso A."/>
            <person name="Price J.L."/>
            <person name="Sonnekus B."/>
            <person name="Thomas C."/>
            <person name="van der Nest A."/>
            <person name="van Dijk A."/>
            <person name="van Heerden A."/>
            <person name="van Vuuren N."/>
            <person name="Yilmaz N."/>
            <person name="Duong T.A."/>
            <person name="van der Merwe N.A."/>
            <person name="Wingfield M.J."/>
            <person name="Wingfield B.D."/>
        </authorList>
    </citation>
    <scope>NUCLEOTIDE SEQUENCE [LARGE SCALE GENOMIC DNA]</scope>
    <source>
        <strain evidence="6 7">CMW 12675</strain>
    </source>
</reference>
<dbReference type="PANTHER" id="PTHR11081:SF75">
    <property type="entry name" value="ENDONUCLEASE, PUTATIVE (AFU_ORTHOLOGUE AFUA_3G13260)-RELATED"/>
    <property type="match status" value="1"/>
</dbReference>
<dbReference type="PANTHER" id="PTHR11081">
    <property type="entry name" value="FLAP ENDONUCLEASE FAMILY MEMBER"/>
    <property type="match status" value="1"/>
</dbReference>
<evidence type="ECO:0000313" key="6">
    <source>
        <dbReference type="EMBL" id="KAL1896730.1"/>
    </source>
</evidence>
<feature type="compositionally biased region" description="Low complexity" evidence="3">
    <location>
        <begin position="721"/>
        <end position="731"/>
    </location>
</feature>
<evidence type="ECO:0000256" key="2">
    <source>
        <dbReference type="ARBA" id="ARBA00022801"/>
    </source>
</evidence>
<dbReference type="InterPro" id="IPR006085">
    <property type="entry name" value="XPG_DNA_repair_N"/>
</dbReference>
<dbReference type="CDD" id="cd09906">
    <property type="entry name" value="H3TH_YEN1"/>
    <property type="match status" value="1"/>
</dbReference>
<dbReference type="InterPro" id="IPR036279">
    <property type="entry name" value="5-3_exonuclease_C_sf"/>
</dbReference>
<evidence type="ECO:0000313" key="7">
    <source>
        <dbReference type="Proteomes" id="UP001583280"/>
    </source>
</evidence>
<dbReference type="SMART" id="SM00485">
    <property type="entry name" value="XPGN"/>
    <property type="match status" value="1"/>
</dbReference>
<dbReference type="Pfam" id="PF00867">
    <property type="entry name" value="XPG_I"/>
    <property type="match status" value="1"/>
</dbReference>
<feature type="domain" description="XPG-I" evidence="4">
    <location>
        <begin position="111"/>
        <end position="186"/>
    </location>
</feature>
<sequence>MGIRGLNEELRSCGETQALAKLAIDHLEKTGRPLRIAVDISIWMFQLRSAQGGFSPELRTLFYRLIRLLSLAIEPIFVFDGPNKPKTKRNKNSARSDTASAATAQAKRIIRMFGLPFHDAPGEAEAECALLQQRGVVDAVLSEDVDTIMFGCTHTMRFVRSQKSGQPTHIVSHRADRIREEQQLDRKGMVLIALLSGGDYDTDGVENCGVKVASEAARAGFGRSLCALKAADADGIRRWRENLQHELATNESRFFRQRHKALKIPDSFPNMEILRYYTHPVVSSSQAIDQLGRLLAFNWAKPIIITEMRHLTEEFFDWGFKGGALKLIRVISPCIFVQKLMQLSRDSQNDSLCIEEREKREAELIKKIKSRRRHESTDHIPELRVEYIPLDIAGLDISHEREAEIVTTRNGLATNSDDEFLISAADVDAEKSVKVYDPSVGTLAWVPELLVRLGAPLAVEDFDQTVGNKGIKAKTTTARRARSTRSVTPQAQAQSQKQISELLGQLPELPKLPDSRQFGDMDSGLWAKSRQGQQRITSAIEILSSSPVEPPQTSFKRSNSTIPTTKASKASESKAPTQRLLNPWAASGTKDLPRYTKTAHAPTLAKLPPQSRPRSLSPKPQLTPVASVEPPEDFVRLDIPELPPSPKFALYNPPLAGPHNPNPVESRPHTPEQPSQSPILINSSPEYMATPSRQLTSSVGLPPVPQPVCSSLGNSTKRDSNSLSSSGKSPSKIACMPIKKRAFPQPVIREQTGLDIFLSSSPPQSLPQIQSQIRNHGKENTRPSTLTTATTSRRISVVVLSDDEEEDSFLPLDKVPKASSLSFEN</sequence>
<dbReference type="InterPro" id="IPR006086">
    <property type="entry name" value="XPG-I_dom"/>
</dbReference>
<dbReference type="InterPro" id="IPR029060">
    <property type="entry name" value="PIN-like_dom_sf"/>
</dbReference>
<dbReference type="CDD" id="cd09870">
    <property type="entry name" value="PIN_YEN1"/>
    <property type="match status" value="1"/>
</dbReference>
<feature type="compositionally biased region" description="Polar residues" evidence="3">
    <location>
        <begin position="672"/>
        <end position="699"/>
    </location>
</feature>
<feature type="compositionally biased region" description="Polar residues" evidence="3">
    <location>
        <begin position="487"/>
        <end position="497"/>
    </location>
</feature>
<feature type="region of interest" description="Disordered" evidence="3">
    <location>
        <begin position="600"/>
        <end position="630"/>
    </location>
</feature>
<feature type="domain" description="XPG N-terminal" evidence="5">
    <location>
        <begin position="1"/>
        <end position="102"/>
    </location>
</feature>
<feature type="region of interest" description="Disordered" evidence="3">
    <location>
        <begin position="472"/>
        <end position="497"/>
    </location>
</feature>
<evidence type="ECO:0000256" key="3">
    <source>
        <dbReference type="SAM" id="MobiDB-lite"/>
    </source>
</evidence>
<keyword evidence="1" id="KW-0540">Nuclease</keyword>
<proteinExistence type="predicted"/>
<dbReference type="InterPro" id="IPR037316">
    <property type="entry name" value="Yen1_H3TH"/>
</dbReference>
<dbReference type="PRINTS" id="PR00853">
    <property type="entry name" value="XPGRADSUPER"/>
</dbReference>
<accession>A0ABR3Z9I6</accession>
<dbReference type="InterPro" id="IPR041177">
    <property type="entry name" value="GEN1_C"/>
</dbReference>
<comment type="caution">
    <text evidence="6">The sequence shown here is derived from an EMBL/GenBank/DDBJ whole genome shotgun (WGS) entry which is preliminary data.</text>
</comment>
<dbReference type="SUPFAM" id="SSF47807">
    <property type="entry name" value="5' to 3' exonuclease, C-terminal subdomain"/>
    <property type="match status" value="1"/>
</dbReference>
<evidence type="ECO:0000259" key="4">
    <source>
        <dbReference type="SMART" id="SM00484"/>
    </source>
</evidence>
<keyword evidence="7" id="KW-1185">Reference proteome</keyword>
<dbReference type="Proteomes" id="UP001583280">
    <property type="component" value="Unassembled WGS sequence"/>
</dbReference>
<dbReference type="Pfam" id="PF18380">
    <property type="entry name" value="GEN1_C"/>
    <property type="match status" value="1"/>
</dbReference>
<gene>
    <name evidence="6" type="ORF">Cpir12675_002678</name>
</gene>
<dbReference type="EMBL" id="JAWDJO010000054">
    <property type="protein sequence ID" value="KAL1896730.1"/>
    <property type="molecule type" value="Genomic_DNA"/>
</dbReference>
<dbReference type="Gene3D" id="3.40.50.1010">
    <property type="entry name" value="5'-nuclease"/>
    <property type="match status" value="2"/>
</dbReference>
<organism evidence="6 7">
    <name type="scientific">Ceratocystis pirilliformis</name>
    <dbReference type="NCBI Taxonomy" id="259994"/>
    <lineage>
        <taxon>Eukaryota</taxon>
        <taxon>Fungi</taxon>
        <taxon>Dikarya</taxon>
        <taxon>Ascomycota</taxon>
        <taxon>Pezizomycotina</taxon>
        <taxon>Sordariomycetes</taxon>
        <taxon>Hypocreomycetidae</taxon>
        <taxon>Microascales</taxon>
        <taxon>Ceratocystidaceae</taxon>
        <taxon>Ceratocystis</taxon>
    </lineage>
</organism>
<dbReference type="InterPro" id="IPR006084">
    <property type="entry name" value="XPG/Rad2"/>
</dbReference>
<name>A0ABR3Z9I6_9PEZI</name>
<feature type="region of interest" description="Disordered" evidence="3">
    <location>
        <begin position="646"/>
        <end position="734"/>
    </location>
</feature>
<dbReference type="SMART" id="SM00484">
    <property type="entry name" value="XPGI"/>
    <property type="match status" value="1"/>
</dbReference>
<feature type="compositionally biased region" description="Low complexity" evidence="3">
    <location>
        <begin position="606"/>
        <end position="622"/>
    </location>
</feature>
<dbReference type="Pfam" id="PF00752">
    <property type="entry name" value="XPG_N"/>
    <property type="match status" value="1"/>
</dbReference>
<protein>
    <submittedName>
        <fullName evidence="6">Uncharacterized protein</fullName>
    </submittedName>
</protein>
<dbReference type="SUPFAM" id="SSF88723">
    <property type="entry name" value="PIN domain-like"/>
    <property type="match status" value="1"/>
</dbReference>
<evidence type="ECO:0000256" key="1">
    <source>
        <dbReference type="ARBA" id="ARBA00022722"/>
    </source>
</evidence>